<dbReference type="Proteomes" id="UP000178089">
    <property type="component" value="Unassembled WGS sequence"/>
</dbReference>
<dbReference type="EMBL" id="MHRT01000010">
    <property type="protein sequence ID" value="OHA28735.1"/>
    <property type="molecule type" value="Genomic_DNA"/>
</dbReference>
<organism evidence="1 2">
    <name type="scientific">Candidatus Taylorbacteria bacterium RIFCSPHIGHO2_12_FULL_45_16</name>
    <dbReference type="NCBI Taxonomy" id="1802315"/>
    <lineage>
        <taxon>Bacteria</taxon>
        <taxon>Candidatus Tayloriibacteriota</taxon>
    </lineage>
</organism>
<evidence type="ECO:0000313" key="1">
    <source>
        <dbReference type="EMBL" id="OHA28735.1"/>
    </source>
</evidence>
<dbReference type="STRING" id="1802315.A3F51_03110"/>
<sequence>MNYIARVVVSFSIWLEARLMALRGWGSVKHWKEDCRNHPNPAERNRLVLDRICRDHPEFLDVLAR</sequence>
<evidence type="ECO:0000313" key="2">
    <source>
        <dbReference type="Proteomes" id="UP000178089"/>
    </source>
</evidence>
<reference evidence="1 2" key="1">
    <citation type="journal article" date="2016" name="Nat. Commun.">
        <title>Thousands of microbial genomes shed light on interconnected biogeochemical processes in an aquifer system.</title>
        <authorList>
            <person name="Anantharaman K."/>
            <person name="Brown C.T."/>
            <person name="Hug L.A."/>
            <person name="Sharon I."/>
            <person name="Castelle C.J."/>
            <person name="Probst A.J."/>
            <person name="Thomas B.C."/>
            <person name="Singh A."/>
            <person name="Wilkins M.J."/>
            <person name="Karaoz U."/>
            <person name="Brodie E.L."/>
            <person name="Williams K.H."/>
            <person name="Hubbard S.S."/>
            <person name="Banfield J.F."/>
        </authorList>
    </citation>
    <scope>NUCLEOTIDE SEQUENCE [LARGE SCALE GENOMIC DNA]</scope>
</reference>
<comment type="caution">
    <text evidence="1">The sequence shown here is derived from an EMBL/GenBank/DDBJ whole genome shotgun (WGS) entry which is preliminary data.</text>
</comment>
<protein>
    <submittedName>
        <fullName evidence="1">Uncharacterized protein</fullName>
    </submittedName>
</protein>
<name>A0A1G2MXT0_9BACT</name>
<gene>
    <name evidence="1" type="ORF">A3F51_03110</name>
</gene>
<accession>A0A1G2MXT0</accession>
<proteinExistence type="predicted"/>
<dbReference type="AlphaFoldDB" id="A0A1G2MXT0"/>